<proteinExistence type="predicted"/>
<name>A0ABT6FT33_9FLAO</name>
<dbReference type="PROSITE" id="PS51186">
    <property type="entry name" value="GNAT"/>
    <property type="match status" value="1"/>
</dbReference>
<keyword evidence="3" id="KW-0175">Coiled coil</keyword>
<comment type="caution">
    <text evidence="5">The sequence shown here is derived from an EMBL/GenBank/DDBJ whole genome shotgun (WGS) entry which is preliminary data.</text>
</comment>
<dbReference type="EMBL" id="JAPMUA010000003">
    <property type="protein sequence ID" value="MDG3586425.1"/>
    <property type="molecule type" value="Genomic_DNA"/>
</dbReference>
<evidence type="ECO:0000256" key="1">
    <source>
        <dbReference type="ARBA" id="ARBA00022679"/>
    </source>
</evidence>
<evidence type="ECO:0000313" key="6">
    <source>
        <dbReference type="Proteomes" id="UP001153642"/>
    </source>
</evidence>
<dbReference type="RefSeq" id="WP_277899675.1">
    <property type="nucleotide sequence ID" value="NZ_JAPMUA010000003.1"/>
</dbReference>
<feature type="coiled-coil region" evidence="3">
    <location>
        <begin position="9"/>
        <end position="43"/>
    </location>
</feature>
<evidence type="ECO:0000256" key="3">
    <source>
        <dbReference type="SAM" id="Coils"/>
    </source>
</evidence>
<dbReference type="Proteomes" id="UP001153642">
    <property type="component" value="Unassembled WGS sequence"/>
</dbReference>
<evidence type="ECO:0000256" key="2">
    <source>
        <dbReference type="ARBA" id="ARBA00023315"/>
    </source>
</evidence>
<dbReference type="SUPFAM" id="SSF55729">
    <property type="entry name" value="Acyl-CoA N-acyltransferases (Nat)"/>
    <property type="match status" value="1"/>
</dbReference>
<protein>
    <submittedName>
        <fullName evidence="5">GNAT family N-acetyltransferase</fullName>
    </submittedName>
</protein>
<keyword evidence="2" id="KW-0012">Acyltransferase</keyword>
<dbReference type="PANTHER" id="PTHR10545">
    <property type="entry name" value="DIAMINE N-ACETYLTRANSFERASE"/>
    <property type="match status" value="1"/>
</dbReference>
<dbReference type="InterPro" id="IPR000182">
    <property type="entry name" value="GNAT_dom"/>
</dbReference>
<evidence type="ECO:0000313" key="5">
    <source>
        <dbReference type="EMBL" id="MDG3586425.1"/>
    </source>
</evidence>
<accession>A0ABT6FT33</accession>
<keyword evidence="6" id="KW-1185">Reference proteome</keyword>
<sequence length="160" mass="18285">MKHTIRIALKKDMKQVLELIQELADFEKESNAVEITVEDLIADGFGPRPLFKCFVAEMDGKIDGIALFYQRYSTWKGKTIHLEDLVVRHTSRGSGIGSALFAEVIKQGHKEGVKRIEWVVLDWNTPAVEFYKKNGAVILRDWDTVQLDEQGIKNFIAKHN</sequence>
<evidence type="ECO:0000259" key="4">
    <source>
        <dbReference type="PROSITE" id="PS51186"/>
    </source>
</evidence>
<dbReference type="InterPro" id="IPR051016">
    <property type="entry name" value="Diverse_Substrate_AcTransf"/>
</dbReference>
<reference evidence="5" key="1">
    <citation type="submission" date="2022-11" db="EMBL/GenBank/DDBJ databases">
        <title>High-quality draft genome sequence of Galbibacter sp. strain CMA-7.</title>
        <authorList>
            <person name="Wei L."/>
            <person name="Dong C."/>
            <person name="Shao Z."/>
        </authorList>
    </citation>
    <scope>NUCLEOTIDE SEQUENCE</scope>
    <source>
        <strain evidence="5">CMA-7</strain>
    </source>
</reference>
<dbReference type="InterPro" id="IPR016181">
    <property type="entry name" value="Acyl_CoA_acyltransferase"/>
</dbReference>
<dbReference type="Pfam" id="PF00583">
    <property type="entry name" value="Acetyltransf_1"/>
    <property type="match status" value="1"/>
</dbReference>
<keyword evidence="1" id="KW-0808">Transferase</keyword>
<feature type="domain" description="N-acetyltransferase" evidence="4">
    <location>
        <begin position="3"/>
        <end position="160"/>
    </location>
</feature>
<organism evidence="5 6">
    <name type="scientific">Galbibacter pacificus</name>
    <dbReference type="NCBI Taxonomy" id="2996052"/>
    <lineage>
        <taxon>Bacteria</taxon>
        <taxon>Pseudomonadati</taxon>
        <taxon>Bacteroidota</taxon>
        <taxon>Flavobacteriia</taxon>
        <taxon>Flavobacteriales</taxon>
        <taxon>Flavobacteriaceae</taxon>
        <taxon>Galbibacter</taxon>
    </lineage>
</organism>
<dbReference type="Gene3D" id="3.40.630.30">
    <property type="match status" value="1"/>
</dbReference>
<gene>
    <name evidence="5" type="ORF">OSR52_11130</name>
</gene>
<dbReference type="PANTHER" id="PTHR10545:SF29">
    <property type="entry name" value="GH14572P-RELATED"/>
    <property type="match status" value="1"/>
</dbReference>
<dbReference type="CDD" id="cd04301">
    <property type="entry name" value="NAT_SF"/>
    <property type="match status" value="1"/>
</dbReference>